<reference evidence="7 8" key="1">
    <citation type="submission" date="2018-10" db="EMBL/GenBank/DDBJ databases">
        <title>Genomic Encyclopedia of Archaeal and Bacterial Type Strains, Phase II (KMG-II): from individual species to whole genera.</title>
        <authorList>
            <person name="Goeker M."/>
        </authorList>
    </citation>
    <scope>NUCLEOTIDE SEQUENCE [LARGE SCALE GENOMIC DNA]</scope>
    <source>
        <strain evidence="7 8">VM1</strain>
    </source>
</reference>
<dbReference type="Proteomes" id="UP000280842">
    <property type="component" value="Unassembled WGS sequence"/>
</dbReference>
<comment type="caution">
    <text evidence="7">The sequence shown here is derived from an EMBL/GenBank/DDBJ whole genome shotgun (WGS) entry which is preliminary data.</text>
</comment>
<protein>
    <submittedName>
        <fullName evidence="7">Type IV pilus assembly protein PilQ</fullName>
    </submittedName>
</protein>
<feature type="coiled-coil region" evidence="4">
    <location>
        <begin position="26"/>
        <end position="60"/>
    </location>
</feature>
<evidence type="ECO:0000256" key="4">
    <source>
        <dbReference type="SAM" id="Coils"/>
    </source>
</evidence>
<dbReference type="InterPro" id="IPR001775">
    <property type="entry name" value="GspD/PilQ"/>
</dbReference>
<dbReference type="Pfam" id="PF00263">
    <property type="entry name" value="Secretin"/>
    <property type="match status" value="1"/>
</dbReference>
<dbReference type="EMBL" id="REFO01000012">
    <property type="protein sequence ID" value="RMA96102.1"/>
    <property type="molecule type" value="Genomic_DNA"/>
</dbReference>
<evidence type="ECO:0000256" key="3">
    <source>
        <dbReference type="RuleBase" id="RU004003"/>
    </source>
</evidence>
<evidence type="ECO:0000313" key="7">
    <source>
        <dbReference type="EMBL" id="RMA96102.1"/>
    </source>
</evidence>
<keyword evidence="8" id="KW-1185">Reference proteome</keyword>
<feature type="compositionally biased region" description="Low complexity" evidence="5">
    <location>
        <begin position="284"/>
        <end position="301"/>
    </location>
</feature>
<evidence type="ECO:0000256" key="5">
    <source>
        <dbReference type="SAM" id="MobiDB-lite"/>
    </source>
</evidence>
<dbReference type="PRINTS" id="PR00811">
    <property type="entry name" value="BCTERIALGSPD"/>
</dbReference>
<gene>
    <name evidence="7" type="ORF">CLV39_1114</name>
</gene>
<sequence length="596" mass="66507">MRYKVILLLIFVFQIIYANAQVKITAEFYNAKLGTIIDALAKLENENIIWDEDTNKLKDEKVSIIIRKPLSTSQLFKTVLKEYDLTYLKNGNLITIKKLDKKLFTIPTEIVLSLGKETFFSIYSFIKSNLTTAGKIKAFQETNTIYVEDTKENIANLEKLFDAYINPLEEKAKKVAKEKELYSQLIKKEIKVPPDKFKEIEDELVEKLSPVGKYHYDKKTQILQILETKENYAQISKIIAKLNKVNITTKCFYVRSLEPNELLLNIRESYLSQYGSLTFKSKETQTTQTGSTTQTSSTATTNTAARNSFNINNNIITSLPKLCITDLPMVIEKIKNKYSGILINRPYQIVIEARIIQIQSSFIRNLGIQWGGNYTTSSAGVSYSTGSGFNTTFDPLTGQAGYNYMFDFPADGVSIGTGAAIGFLVSGAKGALDLRLSALEQIGKTQILSRPKVITIDGEPAEISQGIEIPYQSSSANLGTNVQFKEALLKLNVIPRTLPDGNIVMNITLTQDIPDFGKAVNGQPPINTKSITSRVVAKDGSTIVIGGILEKTDTTSTTGTPGLHRIPILGWLFKKKSIQTENRELLIFISPKIVYE</sequence>
<evidence type="ECO:0000256" key="1">
    <source>
        <dbReference type="ARBA" id="ARBA00004370"/>
    </source>
</evidence>
<comment type="subcellular location">
    <subcellularLocation>
        <location evidence="1">Membrane</location>
    </subcellularLocation>
</comment>
<comment type="similarity">
    <text evidence="3">Belongs to the bacterial secretin family.</text>
</comment>
<dbReference type="RefSeq" id="WP_121923236.1">
    <property type="nucleotide sequence ID" value="NZ_REFO01000012.1"/>
</dbReference>
<dbReference type="GO" id="GO:0009306">
    <property type="term" value="P:protein secretion"/>
    <property type="evidence" value="ECO:0007669"/>
    <property type="project" value="InterPro"/>
</dbReference>
<name>A0A3M0BZK2_9AQUI</name>
<proteinExistence type="inferred from homology"/>
<dbReference type="PANTHER" id="PTHR30604:SF1">
    <property type="entry name" value="DNA UTILIZATION PROTEIN HOFQ"/>
    <property type="match status" value="1"/>
</dbReference>
<dbReference type="PANTHER" id="PTHR30604">
    <property type="entry name" value="PROTEIN TRANSPORT PROTEIN HOFQ"/>
    <property type="match status" value="1"/>
</dbReference>
<feature type="domain" description="Type II/III secretion system secretin-like" evidence="6">
    <location>
        <begin position="438"/>
        <end position="594"/>
    </location>
</feature>
<evidence type="ECO:0000259" key="6">
    <source>
        <dbReference type="Pfam" id="PF00263"/>
    </source>
</evidence>
<keyword evidence="2" id="KW-0472">Membrane</keyword>
<dbReference type="AlphaFoldDB" id="A0A3M0BZK2"/>
<evidence type="ECO:0000313" key="8">
    <source>
        <dbReference type="Proteomes" id="UP000280842"/>
    </source>
</evidence>
<dbReference type="InterPro" id="IPR038591">
    <property type="entry name" value="NolW-like_sf"/>
</dbReference>
<dbReference type="Gene3D" id="3.30.1370.120">
    <property type="match status" value="1"/>
</dbReference>
<feature type="region of interest" description="Disordered" evidence="5">
    <location>
        <begin position="282"/>
        <end position="301"/>
    </location>
</feature>
<accession>A0A3M0BZK2</accession>
<evidence type="ECO:0000256" key="2">
    <source>
        <dbReference type="ARBA" id="ARBA00023136"/>
    </source>
</evidence>
<dbReference type="InterPro" id="IPR051808">
    <property type="entry name" value="Type_IV_pilus_biogenesis"/>
</dbReference>
<dbReference type="GO" id="GO:0016020">
    <property type="term" value="C:membrane"/>
    <property type="evidence" value="ECO:0007669"/>
    <property type="project" value="UniProtKB-SubCell"/>
</dbReference>
<dbReference type="OrthoDB" id="9779724at2"/>
<dbReference type="InterPro" id="IPR004846">
    <property type="entry name" value="T2SS/T3SS_dom"/>
</dbReference>
<keyword evidence="4" id="KW-0175">Coiled coil</keyword>
<organism evidence="7 8">
    <name type="scientific">Hydrogenothermus marinus</name>
    <dbReference type="NCBI Taxonomy" id="133270"/>
    <lineage>
        <taxon>Bacteria</taxon>
        <taxon>Pseudomonadati</taxon>
        <taxon>Aquificota</taxon>
        <taxon>Aquificia</taxon>
        <taxon>Aquificales</taxon>
        <taxon>Hydrogenothermaceae</taxon>
        <taxon>Hydrogenothermus</taxon>
    </lineage>
</organism>